<keyword evidence="9 12" id="KW-0503">Monooxygenase</keyword>
<evidence type="ECO:0000256" key="1">
    <source>
        <dbReference type="ARBA" id="ARBA00001974"/>
    </source>
</evidence>
<keyword evidence="4 12" id="KW-0831">Ubiquinone biosynthesis</keyword>
<evidence type="ECO:0000256" key="6">
    <source>
        <dbReference type="ARBA" id="ARBA00022827"/>
    </source>
</evidence>
<feature type="domain" description="FAD-binding" evidence="13">
    <location>
        <begin position="19"/>
        <end position="268"/>
    </location>
</feature>
<comment type="pathway">
    <text evidence="12">Cofactor biosynthesis; ubiquinone biosynthesis.</text>
</comment>
<dbReference type="GO" id="GO:0106364">
    <property type="term" value="F:4-hydroxy-3-all-trans-polyprenylbenzoate oxygenase activity"/>
    <property type="evidence" value="ECO:0007669"/>
    <property type="project" value="UniProtKB-EC"/>
</dbReference>
<keyword evidence="5 12" id="KW-0999">Mitochondrion inner membrane</keyword>
<dbReference type="GO" id="GO:0071949">
    <property type="term" value="F:FAD binding"/>
    <property type="evidence" value="ECO:0007669"/>
    <property type="project" value="InterPro"/>
</dbReference>
<comment type="catalytic activity">
    <reaction evidence="12">
        <text>a 2-methoxy-6-(all-trans-polyprenyl)phenol + 2 reduced [2Fe-2S]-[ferredoxin] + O2 + 2 H(+) = a 2-methoxy-6-(all-trans-polyprenyl)benzene-1,4-diol + 2 oxidized [2Fe-2S]-[ferredoxin] + H2O</text>
        <dbReference type="Rhea" id="RHEA:81183"/>
        <dbReference type="Rhea" id="RHEA-COMP:9551"/>
        <dbReference type="Rhea" id="RHEA-COMP:10000"/>
        <dbReference type="Rhea" id="RHEA-COMP:10001"/>
        <dbReference type="Rhea" id="RHEA-COMP:10858"/>
        <dbReference type="ChEBI" id="CHEBI:15377"/>
        <dbReference type="ChEBI" id="CHEBI:15378"/>
        <dbReference type="ChEBI" id="CHEBI:15379"/>
        <dbReference type="ChEBI" id="CHEBI:33737"/>
        <dbReference type="ChEBI" id="CHEBI:33738"/>
        <dbReference type="ChEBI" id="CHEBI:62731"/>
        <dbReference type="ChEBI" id="CHEBI:84166"/>
        <dbReference type="EC" id="1.14.15.46"/>
    </reaction>
</comment>
<dbReference type="PANTHER" id="PTHR43876">
    <property type="entry name" value="UBIQUINONE BIOSYNTHESIS MONOOXYGENASE COQ6, MITOCHONDRIAL"/>
    <property type="match status" value="1"/>
</dbReference>
<evidence type="ECO:0000256" key="8">
    <source>
        <dbReference type="ARBA" id="ARBA00023002"/>
    </source>
</evidence>
<evidence type="ECO:0000256" key="10">
    <source>
        <dbReference type="ARBA" id="ARBA00023128"/>
    </source>
</evidence>
<keyword evidence="11 12" id="KW-0472">Membrane</keyword>
<keyword evidence="8 12" id="KW-0560">Oxidoreductase</keyword>
<dbReference type="InterPro" id="IPR036188">
    <property type="entry name" value="FAD/NAD-bd_sf"/>
</dbReference>
<comment type="subcellular location">
    <subcellularLocation>
        <location evidence="12">Mitochondrion inner membrane</location>
        <topology evidence="12">Peripheral membrane protein</topology>
        <orientation evidence="12">Matrix side</orientation>
    </subcellularLocation>
</comment>
<evidence type="ECO:0000256" key="2">
    <source>
        <dbReference type="ARBA" id="ARBA00005349"/>
    </source>
</evidence>
<evidence type="ECO:0000256" key="11">
    <source>
        <dbReference type="ARBA" id="ARBA00023136"/>
    </source>
</evidence>
<proteinExistence type="evidence at transcript level"/>
<dbReference type="AlphaFoldDB" id="A0A023F7C0"/>
<dbReference type="Gene3D" id="3.50.50.60">
    <property type="entry name" value="FAD/NAD(P)-binding domain"/>
    <property type="match status" value="2"/>
</dbReference>
<evidence type="ECO:0000256" key="7">
    <source>
        <dbReference type="ARBA" id="ARBA00022946"/>
    </source>
</evidence>
<gene>
    <name evidence="12" type="primary">coq6</name>
</gene>
<dbReference type="EMBL" id="GBBI01001572">
    <property type="protein sequence ID" value="JAC17140.1"/>
    <property type="molecule type" value="mRNA"/>
</dbReference>
<dbReference type="UniPathway" id="UPA00232"/>
<dbReference type="InterPro" id="IPR002938">
    <property type="entry name" value="FAD-bd"/>
</dbReference>
<comment type="catalytic activity">
    <reaction evidence="12">
        <text>a 4-hydroxy-3-(all-trans-polyprenyl)benzoate + 2 reduced [2Fe-2S]-[ferredoxin] + O2 + 2 H(+) = a 3,4-dihydroxy-5-(all-trans-polyprenyl)benzoate + 2 oxidized [2Fe-2S]-[ferredoxin] + H2O</text>
        <dbReference type="Rhea" id="RHEA:81195"/>
        <dbReference type="Rhea" id="RHEA-COMP:9514"/>
        <dbReference type="Rhea" id="RHEA-COMP:10000"/>
        <dbReference type="Rhea" id="RHEA-COMP:10001"/>
        <dbReference type="Rhea" id="RHEA-COMP:10930"/>
        <dbReference type="ChEBI" id="CHEBI:15377"/>
        <dbReference type="ChEBI" id="CHEBI:15378"/>
        <dbReference type="ChEBI" id="CHEBI:15379"/>
        <dbReference type="ChEBI" id="CHEBI:33737"/>
        <dbReference type="ChEBI" id="CHEBI:33738"/>
        <dbReference type="ChEBI" id="CHEBI:64694"/>
        <dbReference type="ChEBI" id="CHEBI:78396"/>
        <dbReference type="EC" id="1.14.15.45"/>
    </reaction>
</comment>
<dbReference type="PANTHER" id="PTHR43876:SF7">
    <property type="entry name" value="UBIQUINONE BIOSYNTHESIS MONOOXYGENASE COQ6, MITOCHONDRIAL"/>
    <property type="match status" value="1"/>
</dbReference>
<dbReference type="GO" id="GO:0120538">
    <property type="term" value="F:2-methoxy-6-polyprenolphenol 4-hydroxylase activity"/>
    <property type="evidence" value="ECO:0007669"/>
    <property type="project" value="UniProtKB-EC"/>
</dbReference>
<evidence type="ECO:0000256" key="12">
    <source>
        <dbReference type="HAMAP-Rule" id="MF_03193"/>
    </source>
</evidence>
<accession>A0A023F7C0</accession>
<dbReference type="InterPro" id="IPR051205">
    <property type="entry name" value="UbiH/COQ6_monooxygenase"/>
</dbReference>
<comment type="cofactor">
    <cofactor evidence="1 12">
        <name>FAD</name>
        <dbReference type="ChEBI" id="CHEBI:57692"/>
    </cofactor>
</comment>
<dbReference type="Pfam" id="PF01494">
    <property type="entry name" value="FAD_binding_3"/>
    <property type="match status" value="2"/>
</dbReference>
<dbReference type="InterPro" id="IPR018168">
    <property type="entry name" value="Ubi_Hdrlase_CS"/>
</dbReference>
<evidence type="ECO:0000256" key="5">
    <source>
        <dbReference type="ARBA" id="ARBA00022792"/>
    </source>
</evidence>
<sequence length="448" mass="49564">MYLNIIKRFSSSRPPSFSDILICGGGIVGTTMACALAKIPSLADKSIVLIEGSPQQNFIQSKNYSNRVSAISPFSKKLIERLGIWKHVERYQEVHNLKIWGLYPDSFLEIDNSEDGIVAYVVENSDIMQAISKEIQSIPNLKVLYKKNITNVNIKNMNSLTSLPAITLDDGSEHQCMLLVGADGVNSKVRKAMNINYLSWDYNQMGVVATLNVSECGPNNTAWQRFLPDGPIALLPLNNNLSSLVWSTPKAKARNLLKISNENFVDAINTSLISQYNTGDVVKIANKAMNTILNTIGLPKTNKTCGQPPNIIDVVDGSRAAFPLGFGHSVNYVIPNVILIGDAAHRVHPLAGQGVNLGFQDIDCLEKILRDGIKNGRDIGDIEDLTKYESFCQQNNVPVMTFIELIHRIYTSDRELIQALGDVCLQFANAYDPFKTQINTKALFSRMN</sequence>
<protein>
    <recommendedName>
        <fullName evidence="12">Ubiquinone biosynthesis monooxygenase COQ6, mitochondrial</fullName>
        <ecNumber evidence="12">1.14.15.45</ecNumber>
    </recommendedName>
    <alternativeName>
        <fullName evidence="12">2-methoxy-6-polyprenolphenol 4-hydroxylase</fullName>
        <ecNumber evidence="12">1.14.15.46</ecNumber>
    </alternativeName>
</protein>
<keyword evidence="10 12" id="KW-0496">Mitochondrion</keyword>
<dbReference type="GO" id="GO:0016712">
    <property type="term" value="F:oxidoreductase activity, acting on paired donors, with incorporation or reduction of molecular oxygen, reduced flavin or flavoprotein as one donor, and incorporation of one atom of oxygen"/>
    <property type="evidence" value="ECO:0007669"/>
    <property type="project" value="UniProtKB-UniRule"/>
</dbReference>
<dbReference type="GO" id="GO:0031314">
    <property type="term" value="C:extrinsic component of mitochondrial inner membrane"/>
    <property type="evidence" value="ECO:0007669"/>
    <property type="project" value="UniProtKB-UniRule"/>
</dbReference>
<dbReference type="PROSITE" id="PS51257">
    <property type="entry name" value="PROKAR_LIPOPROTEIN"/>
    <property type="match status" value="1"/>
</dbReference>
<name>A0A023F7C0_TRIIF</name>
<evidence type="ECO:0000256" key="4">
    <source>
        <dbReference type="ARBA" id="ARBA00022688"/>
    </source>
</evidence>
<comment type="subunit">
    <text evidence="12">Component of a multi-subunit COQ enzyme complex.</text>
</comment>
<evidence type="ECO:0000256" key="3">
    <source>
        <dbReference type="ARBA" id="ARBA00022630"/>
    </source>
</evidence>
<dbReference type="HAMAP" id="MF_03193">
    <property type="entry name" value="COQ6_monooxygenase"/>
    <property type="match status" value="1"/>
</dbReference>
<keyword evidence="3 12" id="KW-0285">Flavoprotein</keyword>
<organism evidence="14">
    <name type="scientific">Triatoma infestans</name>
    <name type="common">Assassin bug</name>
    <dbReference type="NCBI Taxonomy" id="30076"/>
    <lineage>
        <taxon>Eukaryota</taxon>
        <taxon>Metazoa</taxon>
        <taxon>Ecdysozoa</taxon>
        <taxon>Arthropoda</taxon>
        <taxon>Hexapoda</taxon>
        <taxon>Insecta</taxon>
        <taxon>Pterygota</taxon>
        <taxon>Neoptera</taxon>
        <taxon>Paraneoptera</taxon>
        <taxon>Hemiptera</taxon>
        <taxon>Heteroptera</taxon>
        <taxon>Panheteroptera</taxon>
        <taxon>Cimicomorpha</taxon>
        <taxon>Reduviidae</taxon>
        <taxon>Triatominae</taxon>
        <taxon>Triatoma</taxon>
    </lineage>
</organism>
<dbReference type="FunFam" id="3.50.50.60:FF:000086">
    <property type="entry name" value="Ubiquinone biosynthesis monooxygenase COQ6, mitochondrial"/>
    <property type="match status" value="1"/>
</dbReference>
<reference evidence="14" key="1">
    <citation type="journal article" date="2014" name="PLoS Negl. Trop. Dis.">
        <title>An updated insight into the Sialotranscriptome of Triatoma infestans: developmental stage and geographic variations.</title>
        <authorList>
            <person name="Schwarz A."/>
            <person name="Medrano-Mercado N."/>
            <person name="Schaub G.A."/>
            <person name="Struchiner C.J."/>
            <person name="Bargues M.D."/>
            <person name="Levy M.Z."/>
            <person name="Ribeiro J.M."/>
        </authorList>
    </citation>
    <scope>NUCLEOTIDE SEQUENCE</scope>
    <source>
        <strain evidence="14">Chile</strain>
        <tissue evidence="14">Salivary glands</tissue>
    </source>
</reference>
<evidence type="ECO:0000313" key="14">
    <source>
        <dbReference type="EMBL" id="JAC17140.1"/>
    </source>
</evidence>
<dbReference type="SUPFAM" id="SSF51905">
    <property type="entry name" value="FAD/NAD(P)-binding domain"/>
    <property type="match status" value="1"/>
</dbReference>
<dbReference type="EC" id="1.14.15.45" evidence="12"/>
<feature type="domain" description="FAD-binding" evidence="13">
    <location>
        <begin position="336"/>
        <end position="371"/>
    </location>
</feature>
<keyword evidence="7" id="KW-0809">Transit peptide</keyword>
<comment type="function">
    <text evidence="12">FAD-dependent monooxygenase required for two non-consecutive steps during ubiquinone biosynthesis. Required for the C5-ring hydroxylation during ubiquinone biosynthesis by catalyzing the hydroxylation of 4-hydroxy-3-(all-trans-polyprenyl)benzoic acid to 3,4-dihydroxy-5-(all-trans-polyprenyl)benzoic acid. Also acts downstream of coq4, for the C1-hydroxylation during ubiquinone biosynthesis by catalyzing the hydroxylation of 2-methoxy-6-(all-trans-polyprenyl)phenol to 2-methoxy-6-(all-trans-polyprenyl)benzene-1,4-diol. The electrons required for the hydroxylation reaction are funneled indirectly to coq6 from NADPH via a ferredoxin/ferredoxin reductase system.</text>
</comment>
<dbReference type="PROSITE" id="PS01304">
    <property type="entry name" value="UBIH"/>
    <property type="match status" value="1"/>
</dbReference>
<evidence type="ECO:0000256" key="9">
    <source>
        <dbReference type="ARBA" id="ARBA00023033"/>
    </source>
</evidence>
<dbReference type="EC" id="1.14.15.46" evidence="12"/>
<dbReference type="InterPro" id="IPR010971">
    <property type="entry name" value="UbiH/COQ6"/>
</dbReference>
<dbReference type="PRINTS" id="PR00420">
    <property type="entry name" value="RNGMNOXGNASE"/>
</dbReference>
<comment type="similarity">
    <text evidence="2 12">Belongs to the UbiH/COQ6 family.</text>
</comment>
<keyword evidence="14" id="KW-0830">Ubiquinone</keyword>
<dbReference type="NCBIfam" id="TIGR01988">
    <property type="entry name" value="Ubi-OHases"/>
    <property type="match status" value="1"/>
</dbReference>
<keyword evidence="6 12" id="KW-0274">FAD</keyword>
<evidence type="ECO:0000259" key="13">
    <source>
        <dbReference type="Pfam" id="PF01494"/>
    </source>
</evidence>
<dbReference type="InterPro" id="IPR000689">
    <property type="entry name" value="UbQ_mOase_COQ6"/>
</dbReference>